<evidence type="ECO:0000313" key="3">
    <source>
        <dbReference type="Proteomes" id="UP001499884"/>
    </source>
</evidence>
<dbReference type="Proteomes" id="UP001499884">
    <property type="component" value="Unassembled WGS sequence"/>
</dbReference>
<reference evidence="3" key="1">
    <citation type="journal article" date="2019" name="Int. J. Syst. Evol. Microbiol.">
        <title>The Global Catalogue of Microorganisms (GCM) 10K type strain sequencing project: providing services to taxonomists for standard genome sequencing and annotation.</title>
        <authorList>
            <consortium name="The Broad Institute Genomics Platform"/>
            <consortium name="The Broad Institute Genome Sequencing Center for Infectious Disease"/>
            <person name="Wu L."/>
            <person name="Ma J."/>
        </authorList>
    </citation>
    <scope>NUCLEOTIDE SEQUENCE [LARGE SCALE GENOMIC DNA]</scope>
    <source>
        <strain evidence="3">JCM 30846</strain>
    </source>
</reference>
<accession>A0ABP7GAD0</accession>
<evidence type="ECO:0000256" key="1">
    <source>
        <dbReference type="SAM" id="MobiDB-lite"/>
    </source>
</evidence>
<proteinExistence type="predicted"/>
<name>A0ABP7GAD0_9ACTN</name>
<dbReference type="EMBL" id="BAABEP010000088">
    <property type="protein sequence ID" value="GAA3760448.1"/>
    <property type="molecule type" value="Genomic_DNA"/>
</dbReference>
<feature type="region of interest" description="Disordered" evidence="1">
    <location>
        <begin position="1"/>
        <end position="20"/>
    </location>
</feature>
<keyword evidence="3" id="KW-1185">Reference proteome</keyword>
<sequence>MRGRARFSAPPRPTPTEPSRHIIDPRTATAPGRIHLKKEPHLNPGLIHEMHQAAFYLPPDPAAPGEAVPILALAGLRIAAYITDDGGLSVEVNTEEAAPVFRRTVDGNLTVSVRVDSLTAQTWSRAAAGLLAPH</sequence>
<organism evidence="2 3">
    <name type="scientific">Streptomyces tremellae</name>
    <dbReference type="NCBI Taxonomy" id="1124239"/>
    <lineage>
        <taxon>Bacteria</taxon>
        <taxon>Bacillati</taxon>
        <taxon>Actinomycetota</taxon>
        <taxon>Actinomycetes</taxon>
        <taxon>Kitasatosporales</taxon>
        <taxon>Streptomycetaceae</taxon>
        <taxon>Streptomyces</taxon>
    </lineage>
</organism>
<protein>
    <submittedName>
        <fullName evidence="2">Uncharacterized protein</fullName>
    </submittedName>
</protein>
<comment type="caution">
    <text evidence="2">The sequence shown here is derived from an EMBL/GenBank/DDBJ whole genome shotgun (WGS) entry which is preliminary data.</text>
</comment>
<evidence type="ECO:0000313" key="2">
    <source>
        <dbReference type="EMBL" id="GAA3760448.1"/>
    </source>
</evidence>
<gene>
    <name evidence="2" type="ORF">GCM10023082_63380</name>
</gene>